<dbReference type="SUPFAM" id="SSF54292">
    <property type="entry name" value="2Fe-2S ferredoxin-like"/>
    <property type="match status" value="1"/>
</dbReference>
<sequence length="90" mass="10167">MYYFIPVVDAKRGNAVNEHVRVHLPDMEHYNKLEEPSDEENDMLDLAFGLTETSRLGCQIIARPELDGIRLAIPAATRNFAVDGYVAKPH</sequence>
<protein>
    <recommendedName>
        <fullName evidence="7">2Fe-2S ferredoxin-type domain-containing protein</fullName>
    </recommendedName>
</protein>
<dbReference type="PANTHER" id="PTHR23426:SF34">
    <property type="entry name" value="ADRENODOXIN-LIKE PROTEIN 1, MITOCHONDRIAL-RELATED"/>
    <property type="match status" value="1"/>
</dbReference>
<dbReference type="EMBL" id="KZ670338">
    <property type="protein sequence ID" value="PPR83484.1"/>
    <property type="molecule type" value="Genomic_DNA"/>
</dbReference>
<dbReference type="GO" id="GO:0009055">
    <property type="term" value="F:electron transfer activity"/>
    <property type="evidence" value="ECO:0007669"/>
    <property type="project" value="TreeGrafter"/>
</dbReference>
<dbReference type="AlphaFoldDB" id="A0A2P5VXC1"/>
<dbReference type="GO" id="GO:0140647">
    <property type="term" value="P:P450-containing electron transport chain"/>
    <property type="evidence" value="ECO:0007669"/>
    <property type="project" value="InterPro"/>
</dbReference>
<keyword evidence="3" id="KW-0408">Iron</keyword>
<accession>A0A2P5VXC1</accession>
<keyword evidence="1" id="KW-0001">2Fe-2S</keyword>
<dbReference type="InterPro" id="IPR012675">
    <property type="entry name" value="Beta-grasp_dom_sf"/>
</dbReference>
<dbReference type="OrthoDB" id="268593at2759"/>
<dbReference type="Proteomes" id="UP000239757">
    <property type="component" value="Unassembled WGS sequence"/>
</dbReference>
<evidence type="ECO:0000256" key="2">
    <source>
        <dbReference type="ARBA" id="ARBA00022723"/>
    </source>
</evidence>
<dbReference type="Gene3D" id="3.10.20.30">
    <property type="match status" value="1"/>
</dbReference>
<name>A0A2P5VXC1_GOSBA</name>
<gene>
    <name evidence="5" type="ORF">GOBAR_AA37223</name>
</gene>
<organism evidence="5 6">
    <name type="scientific">Gossypium barbadense</name>
    <name type="common">Sea Island cotton</name>
    <name type="synonym">Hibiscus barbadensis</name>
    <dbReference type="NCBI Taxonomy" id="3634"/>
    <lineage>
        <taxon>Eukaryota</taxon>
        <taxon>Viridiplantae</taxon>
        <taxon>Streptophyta</taxon>
        <taxon>Embryophyta</taxon>
        <taxon>Tracheophyta</taxon>
        <taxon>Spermatophyta</taxon>
        <taxon>Magnoliopsida</taxon>
        <taxon>eudicotyledons</taxon>
        <taxon>Gunneridae</taxon>
        <taxon>Pentapetalae</taxon>
        <taxon>rosids</taxon>
        <taxon>malvids</taxon>
        <taxon>Malvales</taxon>
        <taxon>Malvaceae</taxon>
        <taxon>Malvoideae</taxon>
        <taxon>Gossypium</taxon>
    </lineage>
</organism>
<dbReference type="GO" id="GO:0046872">
    <property type="term" value="F:metal ion binding"/>
    <property type="evidence" value="ECO:0007669"/>
    <property type="project" value="UniProtKB-KW"/>
</dbReference>
<keyword evidence="4" id="KW-0411">Iron-sulfur</keyword>
<dbReference type="GO" id="GO:0005739">
    <property type="term" value="C:mitochondrion"/>
    <property type="evidence" value="ECO:0007669"/>
    <property type="project" value="TreeGrafter"/>
</dbReference>
<dbReference type="GO" id="GO:0051537">
    <property type="term" value="F:2 iron, 2 sulfur cluster binding"/>
    <property type="evidence" value="ECO:0007669"/>
    <property type="project" value="UniProtKB-KW"/>
</dbReference>
<dbReference type="InterPro" id="IPR036010">
    <property type="entry name" value="2Fe-2S_ferredoxin-like_sf"/>
</dbReference>
<dbReference type="InterPro" id="IPR001055">
    <property type="entry name" value="Adrenodoxin-like"/>
</dbReference>
<dbReference type="PANTHER" id="PTHR23426">
    <property type="entry name" value="FERREDOXIN/ADRENODOXIN"/>
    <property type="match status" value="1"/>
</dbReference>
<dbReference type="PRINTS" id="PR00355">
    <property type="entry name" value="ADRENODOXIN"/>
</dbReference>
<evidence type="ECO:0000313" key="5">
    <source>
        <dbReference type="EMBL" id="PPR83484.1"/>
    </source>
</evidence>
<reference evidence="5 6" key="1">
    <citation type="submission" date="2015-01" db="EMBL/GenBank/DDBJ databases">
        <title>Genome of allotetraploid Gossypium barbadense reveals genomic plasticity and fiber elongation in cotton evolution.</title>
        <authorList>
            <person name="Chen X."/>
            <person name="Liu X."/>
            <person name="Zhao B."/>
            <person name="Zheng H."/>
            <person name="Hu Y."/>
            <person name="Lu G."/>
            <person name="Yang C."/>
            <person name="Chen J."/>
            <person name="Shan C."/>
            <person name="Zhang L."/>
            <person name="Zhou Y."/>
            <person name="Wang L."/>
            <person name="Guo W."/>
            <person name="Bai Y."/>
            <person name="Ruan J."/>
            <person name="Shangguan X."/>
            <person name="Mao Y."/>
            <person name="Jiang J."/>
            <person name="Zhu Y."/>
            <person name="Lei J."/>
            <person name="Kang H."/>
            <person name="Chen S."/>
            <person name="He X."/>
            <person name="Wang R."/>
            <person name="Wang Y."/>
            <person name="Chen J."/>
            <person name="Wang L."/>
            <person name="Yu S."/>
            <person name="Wang B."/>
            <person name="Wei J."/>
            <person name="Song S."/>
            <person name="Lu X."/>
            <person name="Gao Z."/>
            <person name="Gu W."/>
            <person name="Deng X."/>
            <person name="Ma D."/>
            <person name="Wang S."/>
            <person name="Liang W."/>
            <person name="Fang L."/>
            <person name="Cai C."/>
            <person name="Zhu X."/>
            <person name="Zhou B."/>
            <person name="Zhang Y."/>
            <person name="Chen Z."/>
            <person name="Xu S."/>
            <person name="Zhu R."/>
            <person name="Wang S."/>
            <person name="Zhang T."/>
            <person name="Zhao G."/>
        </authorList>
    </citation>
    <scope>NUCLEOTIDE SEQUENCE [LARGE SCALE GENOMIC DNA]</scope>
    <source>
        <strain evidence="6">cv. Xinhai21</strain>
        <tissue evidence="5">Leaf</tissue>
    </source>
</reference>
<evidence type="ECO:0008006" key="7">
    <source>
        <dbReference type="Google" id="ProtNLM"/>
    </source>
</evidence>
<evidence type="ECO:0000313" key="6">
    <source>
        <dbReference type="Proteomes" id="UP000239757"/>
    </source>
</evidence>
<keyword evidence="2" id="KW-0479">Metal-binding</keyword>
<proteinExistence type="predicted"/>
<evidence type="ECO:0000256" key="4">
    <source>
        <dbReference type="ARBA" id="ARBA00023014"/>
    </source>
</evidence>
<evidence type="ECO:0000256" key="1">
    <source>
        <dbReference type="ARBA" id="ARBA00022714"/>
    </source>
</evidence>
<evidence type="ECO:0000256" key="3">
    <source>
        <dbReference type="ARBA" id="ARBA00023004"/>
    </source>
</evidence>